<keyword evidence="2" id="KW-1185">Reference proteome</keyword>
<dbReference type="Proteomes" id="UP001499984">
    <property type="component" value="Unassembled WGS sequence"/>
</dbReference>
<dbReference type="EMBL" id="BAAAZY010000024">
    <property type="protein sequence ID" value="GAA4080336.1"/>
    <property type="molecule type" value="Genomic_DNA"/>
</dbReference>
<sequence length="64" mass="6303">MPGRLHPGRLVAAQFAASAANQVLPAGLGAGAVSLRFLIRCGIPVAGAVTAVARPPCCPLPADS</sequence>
<reference evidence="2" key="1">
    <citation type="journal article" date="2019" name="Int. J. Syst. Evol. Microbiol.">
        <title>The Global Catalogue of Microorganisms (GCM) 10K type strain sequencing project: providing services to taxonomists for standard genome sequencing and annotation.</title>
        <authorList>
            <consortium name="The Broad Institute Genomics Platform"/>
            <consortium name="The Broad Institute Genome Sequencing Center for Infectious Disease"/>
            <person name="Wu L."/>
            <person name="Ma J."/>
        </authorList>
    </citation>
    <scope>NUCLEOTIDE SEQUENCE [LARGE SCALE GENOMIC DNA]</scope>
    <source>
        <strain evidence="2">JCM 16925</strain>
    </source>
</reference>
<comment type="caution">
    <text evidence="1">The sequence shown here is derived from an EMBL/GenBank/DDBJ whole genome shotgun (WGS) entry which is preliminary data.</text>
</comment>
<evidence type="ECO:0000313" key="2">
    <source>
        <dbReference type="Proteomes" id="UP001499984"/>
    </source>
</evidence>
<protein>
    <submittedName>
        <fullName evidence="1">Uncharacterized protein</fullName>
    </submittedName>
</protein>
<evidence type="ECO:0000313" key="1">
    <source>
        <dbReference type="EMBL" id="GAA4080336.1"/>
    </source>
</evidence>
<proteinExistence type="predicted"/>
<accession>A0ABP7W5K3</accession>
<gene>
    <name evidence="1" type="ORF">GCM10022233_70710</name>
</gene>
<dbReference type="RefSeq" id="WP_425587564.1">
    <property type="nucleotide sequence ID" value="NZ_BAAAZY010000024.1"/>
</dbReference>
<organism evidence="1 2">
    <name type="scientific">Streptomyces shaanxiensis</name>
    <dbReference type="NCBI Taxonomy" id="653357"/>
    <lineage>
        <taxon>Bacteria</taxon>
        <taxon>Bacillati</taxon>
        <taxon>Actinomycetota</taxon>
        <taxon>Actinomycetes</taxon>
        <taxon>Kitasatosporales</taxon>
        <taxon>Streptomycetaceae</taxon>
        <taxon>Streptomyces</taxon>
    </lineage>
</organism>
<name>A0ABP7W5K3_9ACTN</name>